<evidence type="ECO:0000259" key="2">
    <source>
        <dbReference type="Pfam" id="PF08549"/>
    </source>
</evidence>
<evidence type="ECO:0000313" key="5">
    <source>
        <dbReference type="Proteomes" id="UP000178129"/>
    </source>
</evidence>
<keyword evidence="5" id="KW-1185">Reference proteome</keyword>
<evidence type="ECO:0000259" key="3">
    <source>
        <dbReference type="Pfam" id="PF20497"/>
    </source>
</evidence>
<organism evidence="4 5">
    <name type="scientific">Rhynchosporium graminicola</name>
    <dbReference type="NCBI Taxonomy" id="2792576"/>
    <lineage>
        <taxon>Eukaryota</taxon>
        <taxon>Fungi</taxon>
        <taxon>Dikarya</taxon>
        <taxon>Ascomycota</taxon>
        <taxon>Pezizomycotina</taxon>
        <taxon>Leotiomycetes</taxon>
        <taxon>Helotiales</taxon>
        <taxon>Ploettnerulaceae</taxon>
        <taxon>Rhynchosporium</taxon>
    </lineage>
</organism>
<dbReference type="STRING" id="914237.A0A1E1KA90"/>
<feature type="region of interest" description="Disordered" evidence="1">
    <location>
        <begin position="224"/>
        <end position="276"/>
    </location>
</feature>
<dbReference type="AlphaFoldDB" id="A0A1E1KA90"/>
<feature type="compositionally biased region" description="Polar residues" evidence="1">
    <location>
        <begin position="534"/>
        <end position="548"/>
    </location>
</feature>
<evidence type="ECO:0008006" key="6">
    <source>
        <dbReference type="Google" id="ProtNLM"/>
    </source>
</evidence>
<evidence type="ECO:0000256" key="1">
    <source>
        <dbReference type="SAM" id="MobiDB-lite"/>
    </source>
</evidence>
<dbReference type="InterPro" id="IPR046464">
    <property type="entry name" value="SWI-SNF_Ssr4_C"/>
</dbReference>
<dbReference type="Proteomes" id="UP000178129">
    <property type="component" value="Unassembled WGS sequence"/>
</dbReference>
<evidence type="ECO:0000313" key="4">
    <source>
        <dbReference type="EMBL" id="CZS94953.1"/>
    </source>
</evidence>
<feature type="compositionally biased region" description="Polar residues" evidence="1">
    <location>
        <begin position="487"/>
        <end position="508"/>
    </location>
</feature>
<feature type="compositionally biased region" description="Polar residues" evidence="1">
    <location>
        <begin position="633"/>
        <end position="664"/>
    </location>
</feature>
<feature type="region of interest" description="Disordered" evidence="1">
    <location>
        <begin position="720"/>
        <end position="765"/>
    </location>
</feature>
<sequence length="765" mass="82007">MQEPSQGIQRELLGHVHLVSSYRFPQLAQIHPDKVAEYLLGAPKIARDQATFYWTYLDRPADGTVLLVWQSPQLGSEFPSDGYIWSPGESPFAIEVQGGYTLEMYQQKTGYAPNEPVATHSRRRYRLLSSRSNPNAPSPDPSLWIIHYTQCEAHDRVPSNVIPVDMRVREIMNTRGYLQSHGQIVQKEFMLHDRQNWPSIAFPRGQPRGQPMYGQGTPVPRVPQTMAYPPQPHSTGPPNKRAKTQASSSQAAAAVAAGASSGAEADDDEDYTRGDFFDLTTPRDISIARYKQNHEWMEEILSSPYAIHQIVPSDLGLGVRGELHSLTDGIFDAPFNPKKDVVKNSYVGRLDPGKAEMFRQRANEHITETNAEIERMKVKHAKRLAKFKHGSVVTQAEKQLRTAVDNPDDVGHEIWRLEGRIEENEDGKVINKATGKVSDIVAQVEASVGRHAAAVKELIRIQDGGYEEPATVQSPPPIIPTPHVATPASNNGSTHNSLHNGSNGSQHSGVMVGDGDMDMSNSAAGLLDQYHTGGPSSHATPGTGSNFPTPQPQPAYGQAHSNVGTPSNLPTASPQPSQVQVPDTGIVNEQGQSDTTSGEWVVVPPGGVSPTIPASGGQAAEPTTSAKLPPLSNPVTSGISNTNVSATSHQSPYHPTTAPTSNVGTPTANTPNPNPTNPNSSSSNINTPVNAEYNASPNDFADLGDIEGAEQFANGGDLGGLGEFVDGDGDVGMNEGMDDSAFGDAIHGLEGGEGEGEEGLDRDGL</sequence>
<dbReference type="Pfam" id="PF20497">
    <property type="entry name" value="SWI-SNF_Ssr4_C"/>
    <property type="match status" value="1"/>
</dbReference>
<feature type="region of interest" description="Disordered" evidence="1">
    <location>
        <begin position="484"/>
        <end position="698"/>
    </location>
</feature>
<gene>
    <name evidence="4" type="ORF">RCO7_06482</name>
</gene>
<reference evidence="5" key="1">
    <citation type="submission" date="2016-03" db="EMBL/GenBank/DDBJ databases">
        <authorList>
            <person name="Ploux O."/>
        </authorList>
    </citation>
    <scope>NUCLEOTIDE SEQUENCE [LARGE SCALE GENOMIC DNA]</scope>
    <source>
        <strain evidence="5">UK7</strain>
    </source>
</reference>
<dbReference type="GO" id="GO:0006338">
    <property type="term" value="P:chromatin remodeling"/>
    <property type="evidence" value="ECO:0007669"/>
    <property type="project" value="InterPro"/>
</dbReference>
<dbReference type="InParanoid" id="A0A1E1KA90"/>
<dbReference type="EMBL" id="FJUW01000009">
    <property type="protein sequence ID" value="CZS94953.1"/>
    <property type="molecule type" value="Genomic_DNA"/>
</dbReference>
<protein>
    <recommendedName>
        <fullName evidence="6">DUF1750-domain-containing protein</fullName>
    </recommendedName>
</protein>
<feature type="domain" description="SWI/SNF and RSC complexes subunit Ssr4 C-terminal" evidence="3">
    <location>
        <begin position="266"/>
        <end position="751"/>
    </location>
</feature>
<dbReference type="InterPro" id="IPR013859">
    <property type="entry name" value="Ssr4_N"/>
</dbReference>
<feature type="compositionally biased region" description="Low complexity" evidence="1">
    <location>
        <begin position="665"/>
        <end position="690"/>
    </location>
</feature>
<dbReference type="Pfam" id="PF08549">
    <property type="entry name" value="SWI-SNF_Ssr4_N"/>
    <property type="match status" value="1"/>
</dbReference>
<feature type="compositionally biased region" description="Low complexity" evidence="1">
    <location>
        <begin position="245"/>
        <end position="263"/>
    </location>
</feature>
<feature type="domain" description="SWI/SNF and RSC complexes subunit Ssr4 N-terminal" evidence="2">
    <location>
        <begin position="2"/>
        <end position="212"/>
    </location>
</feature>
<comment type="caution">
    <text evidence="4">The sequence shown here is derived from an EMBL/GenBank/DDBJ whole genome shotgun (WGS) entry which is preliminary data.</text>
</comment>
<feature type="compositionally biased region" description="Polar residues" evidence="1">
    <location>
        <begin position="559"/>
        <end position="598"/>
    </location>
</feature>
<proteinExistence type="predicted"/>
<accession>A0A1E1KA90</accession>
<name>A0A1E1KA90_9HELO</name>